<dbReference type="Proteomes" id="UP000054350">
    <property type="component" value="Unassembled WGS sequence"/>
</dbReference>
<reference evidence="3" key="2">
    <citation type="submission" date="2009-11" db="EMBL/GenBank/DDBJ databases">
        <title>The Genome Sequence of Allomyces macrogynus strain ATCC 38327.</title>
        <authorList>
            <consortium name="The Broad Institute Genome Sequencing Platform"/>
            <person name="Russ C."/>
            <person name="Cuomo C."/>
            <person name="Shea T."/>
            <person name="Young S.K."/>
            <person name="Zeng Q."/>
            <person name="Koehrsen M."/>
            <person name="Haas B."/>
            <person name="Borodovsky M."/>
            <person name="Guigo R."/>
            <person name="Alvarado L."/>
            <person name="Berlin A."/>
            <person name="Borenstein D."/>
            <person name="Chen Z."/>
            <person name="Engels R."/>
            <person name="Freedman E."/>
            <person name="Gellesch M."/>
            <person name="Goldberg J."/>
            <person name="Griggs A."/>
            <person name="Gujja S."/>
            <person name="Heiman D."/>
            <person name="Hepburn T."/>
            <person name="Howarth C."/>
            <person name="Jen D."/>
            <person name="Larson L."/>
            <person name="Lewis B."/>
            <person name="Mehta T."/>
            <person name="Park D."/>
            <person name="Pearson M."/>
            <person name="Roberts A."/>
            <person name="Saif S."/>
            <person name="Shenoy N."/>
            <person name="Sisk P."/>
            <person name="Stolte C."/>
            <person name="Sykes S."/>
            <person name="Walk T."/>
            <person name="White J."/>
            <person name="Yandava C."/>
            <person name="Burger G."/>
            <person name="Gray M.W."/>
            <person name="Holland P.W.H."/>
            <person name="King N."/>
            <person name="Lang F.B.F."/>
            <person name="Roger A.J."/>
            <person name="Ruiz-Trillo I."/>
            <person name="Lander E."/>
            <person name="Nusbaum C."/>
        </authorList>
    </citation>
    <scope>NUCLEOTIDE SEQUENCE [LARGE SCALE GENOMIC DNA]</scope>
    <source>
        <strain evidence="3">ATCC 38327</strain>
    </source>
</reference>
<dbReference type="EMBL" id="GG745354">
    <property type="protein sequence ID" value="KNE67730.1"/>
    <property type="molecule type" value="Genomic_DNA"/>
</dbReference>
<keyword evidence="3" id="KW-1185">Reference proteome</keyword>
<feature type="region of interest" description="Disordered" evidence="1">
    <location>
        <begin position="77"/>
        <end position="152"/>
    </location>
</feature>
<dbReference type="AlphaFoldDB" id="A0A0L0SZ94"/>
<gene>
    <name evidence="2" type="ORF">AMAG_19697</name>
</gene>
<dbReference type="VEuPathDB" id="FungiDB:AMAG_19697"/>
<organism evidence="2 3">
    <name type="scientific">Allomyces macrogynus (strain ATCC 38327)</name>
    <name type="common">Allomyces javanicus var. macrogynus</name>
    <dbReference type="NCBI Taxonomy" id="578462"/>
    <lineage>
        <taxon>Eukaryota</taxon>
        <taxon>Fungi</taxon>
        <taxon>Fungi incertae sedis</taxon>
        <taxon>Blastocladiomycota</taxon>
        <taxon>Blastocladiomycetes</taxon>
        <taxon>Blastocladiales</taxon>
        <taxon>Blastocladiaceae</taxon>
        <taxon>Allomyces</taxon>
    </lineage>
</organism>
<name>A0A0L0SZ94_ALLM3</name>
<accession>A0A0L0SZ94</accession>
<evidence type="ECO:0000313" key="3">
    <source>
        <dbReference type="Proteomes" id="UP000054350"/>
    </source>
</evidence>
<feature type="compositionally biased region" description="Pro residues" evidence="1">
    <location>
        <begin position="83"/>
        <end position="104"/>
    </location>
</feature>
<evidence type="ECO:0000313" key="2">
    <source>
        <dbReference type="EMBL" id="KNE67730.1"/>
    </source>
</evidence>
<proteinExistence type="predicted"/>
<sequence length="222" mass="23468">MMVAHANTAPTTRAPVPPPVSNWPGQVPPTAGLDAPNRPEPDVARHHPVRPYLGPPPPLPHPTTYASAHDTRAIEFLTSPGAPAGPGPPPPGSWWPTTAPPTPGRPAATFSTVPRHDDAAPAPRGPDPSYARGANVSLVHDPRPPHAPLPGTYAHRRAIDTLDIARMRSGGAMYHSAPRRAMDTLEIARMQAHAAHAAAVAAPGRTWVPDLAHRDRPTRSGR</sequence>
<feature type="region of interest" description="Disordered" evidence="1">
    <location>
        <begin position="1"/>
        <end position="65"/>
    </location>
</feature>
<protein>
    <submittedName>
        <fullName evidence="2">Uncharacterized protein</fullName>
    </submittedName>
</protein>
<reference evidence="2 3" key="1">
    <citation type="submission" date="2009-11" db="EMBL/GenBank/DDBJ databases">
        <title>Annotation of Allomyces macrogynus ATCC 38327.</title>
        <authorList>
            <consortium name="The Broad Institute Genome Sequencing Platform"/>
            <person name="Russ C."/>
            <person name="Cuomo C."/>
            <person name="Burger G."/>
            <person name="Gray M.W."/>
            <person name="Holland P.W.H."/>
            <person name="King N."/>
            <person name="Lang F.B.F."/>
            <person name="Roger A.J."/>
            <person name="Ruiz-Trillo I."/>
            <person name="Young S.K."/>
            <person name="Zeng Q."/>
            <person name="Gargeya S."/>
            <person name="Fitzgerald M."/>
            <person name="Haas B."/>
            <person name="Abouelleil A."/>
            <person name="Alvarado L."/>
            <person name="Arachchi H.M."/>
            <person name="Berlin A."/>
            <person name="Chapman S.B."/>
            <person name="Gearin G."/>
            <person name="Goldberg J."/>
            <person name="Griggs A."/>
            <person name="Gujja S."/>
            <person name="Hansen M."/>
            <person name="Heiman D."/>
            <person name="Howarth C."/>
            <person name="Larimer J."/>
            <person name="Lui A."/>
            <person name="MacDonald P.J.P."/>
            <person name="McCowen C."/>
            <person name="Montmayeur A."/>
            <person name="Murphy C."/>
            <person name="Neiman D."/>
            <person name="Pearson M."/>
            <person name="Priest M."/>
            <person name="Roberts A."/>
            <person name="Saif S."/>
            <person name="Shea T."/>
            <person name="Sisk P."/>
            <person name="Stolte C."/>
            <person name="Sykes S."/>
            <person name="Wortman J."/>
            <person name="Nusbaum C."/>
            <person name="Birren B."/>
        </authorList>
    </citation>
    <scope>NUCLEOTIDE SEQUENCE [LARGE SCALE GENOMIC DNA]</scope>
    <source>
        <strain evidence="2 3">ATCC 38327</strain>
    </source>
</reference>
<evidence type="ECO:0000256" key="1">
    <source>
        <dbReference type="SAM" id="MobiDB-lite"/>
    </source>
</evidence>